<evidence type="ECO:0000313" key="3">
    <source>
        <dbReference type="EMBL" id="CAF9912496.1"/>
    </source>
</evidence>
<dbReference type="InterPro" id="IPR013083">
    <property type="entry name" value="Znf_RING/FYVE/PHD"/>
</dbReference>
<keyword evidence="1" id="KW-0479">Metal-binding</keyword>
<evidence type="ECO:0000256" key="1">
    <source>
        <dbReference type="PROSITE-ProRule" id="PRU00175"/>
    </source>
</evidence>
<dbReference type="EMBL" id="CAJPDR010000055">
    <property type="protein sequence ID" value="CAF9912496.1"/>
    <property type="molecule type" value="Genomic_DNA"/>
</dbReference>
<reference evidence="3" key="1">
    <citation type="submission" date="2021-03" db="EMBL/GenBank/DDBJ databases">
        <authorList>
            <person name="Tagirdzhanova G."/>
        </authorList>
    </citation>
    <scope>NUCLEOTIDE SEQUENCE</scope>
</reference>
<dbReference type="AlphaFoldDB" id="A0A8H3ETL3"/>
<dbReference type="OrthoDB" id="8062037at2759"/>
<comment type="caution">
    <text evidence="3">The sequence shown here is derived from an EMBL/GenBank/DDBJ whole genome shotgun (WGS) entry which is preliminary data.</text>
</comment>
<organism evidence="3 4">
    <name type="scientific">Alectoria fallacina</name>
    <dbReference type="NCBI Taxonomy" id="1903189"/>
    <lineage>
        <taxon>Eukaryota</taxon>
        <taxon>Fungi</taxon>
        <taxon>Dikarya</taxon>
        <taxon>Ascomycota</taxon>
        <taxon>Pezizomycotina</taxon>
        <taxon>Lecanoromycetes</taxon>
        <taxon>OSLEUM clade</taxon>
        <taxon>Lecanoromycetidae</taxon>
        <taxon>Lecanorales</taxon>
        <taxon>Lecanorineae</taxon>
        <taxon>Parmeliaceae</taxon>
        <taxon>Alectoria</taxon>
    </lineage>
</organism>
<name>A0A8H3ETL3_9LECA</name>
<dbReference type="Proteomes" id="UP000664203">
    <property type="component" value="Unassembled WGS sequence"/>
</dbReference>
<gene>
    <name evidence="3" type="ORF">ALECFALPRED_008130</name>
</gene>
<dbReference type="PROSITE" id="PS50089">
    <property type="entry name" value="ZF_RING_2"/>
    <property type="match status" value="1"/>
</dbReference>
<proteinExistence type="predicted"/>
<keyword evidence="1" id="KW-0863">Zinc-finger</keyword>
<dbReference type="InterPro" id="IPR001841">
    <property type="entry name" value="Znf_RING"/>
</dbReference>
<keyword evidence="1" id="KW-0862">Zinc</keyword>
<accession>A0A8H3ETL3</accession>
<dbReference type="GO" id="GO:0008270">
    <property type="term" value="F:zinc ion binding"/>
    <property type="evidence" value="ECO:0007669"/>
    <property type="project" value="UniProtKB-KW"/>
</dbReference>
<evidence type="ECO:0000259" key="2">
    <source>
        <dbReference type="PROSITE" id="PS50089"/>
    </source>
</evidence>
<feature type="domain" description="RING-type" evidence="2">
    <location>
        <begin position="23"/>
        <end position="70"/>
    </location>
</feature>
<sequence length="262" mass="30470">MAQRFLNQLPKIPENDLSKDSCCMICHRDYGTDPVDIAVRLPCNHHVGSECISIWLSPDRDSKNSCPMCRRVFFDVVDEEAEEEYYREIVRRVGQPPQERQATGNIPRPAWYSYFAEAAAEQYQESLTRSRAFLVKTSPGRDEAQREERFRLSYSDPEEMESHIANQATAFRTLAVREMLLYLEFGRDGAFPPLVGPIRGPLNAEQLEALFRELQRRGAFEPDLHPFDQYEGLTDHQMWLRHREEGESYCSFEGGYWSLFLS</sequence>
<dbReference type="Gene3D" id="3.30.40.10">
    <property type="entry name" value="Zinc/RING finger domain, C3HC4 (zinc finger)"/>
    <property type="match status" value="1"/>
</dbReference>
<keyword evidence="4" id="KW-1185">Reference proteome</keyword>
<evidence type="ECO:0000313" key="4">
    <source>
        <dbReference type="Proteomes" id="UP000664203"/>
    </source>
</evidence>
<dbReference type="SUPFAM" id="SSF57850">
    <property type="entry name" value="RING/U-box"/>
    <property type="match status" value="1"/>
</dbReference>
<protein>
    <recommendedName>
        <fullName evidence="2">RING-type domain-containing protein</fullName>
    </recommendedName>
</protein>
<dbReference type="SMART" id="SM00184">
    <property type="entry name" value="RING"/>
    <property type="match status" value="1"/>
</dbReference>
<dbReference type="Pfam" id="PF13639">
    <property type="entry name" value="zf-RING_2"/>
    <property type="match status" value="1"/>
</dbReference>